<dbReference type="OrthoDB" id="1898716at2759"/>
<reference evidence="8 10" key="1">
    <citation type="journal article" date="2017" name="Nature">
        <title>The sunflower genome provides insights into oil metabolism, flowering and Asterid evolution.</title>
        <authorList>
            <person name="Badouin H."/>
            <person name="Gouzy J."/>
            <person name="Grassa C.J."/>
            <person name="Murat F."/>
            <person name="Staton S.E."/>
            <person name="Cottret L."/>
            <person name="Lelandais-Briere C."/>
            <person name="Owens G.L."/>
            <person name="Carrere S."/>
            <person name="Mayjonade B."/>
            <person name="Legrand L."/>
            <person name="Gill N."/>
            <person name="Kane N.C."/>
            <person name="Bowers J.E."/>
            <person name="Hubner S."/>
            <person name="Bellec A."/>
            <person name="Berard A."/>
            <person name="Berges H."/>
            <person name="Blanchet N."/>
            <person name="Boniface M.C."/>
            <person name="Brunel D."/>
            <person name="Catrice O."/>
            <person name="Chaidir N."/>
            <person name="Claudel C."/>
            <person name="Donnadieu C."/>
            <person name="Faraut T."/>
            <person name="Fievet G."/>
            <person name="Helmstetter N."/>
            <person name="King M."/>
            <person name="Knapp S.J."/>
            <person name="Lai Z."/>
            <person name="Le Paslier M.C."/>
            <person name="Lippi Y."/>
            <person name="Lorenzon L."/>
            <person name="Mandel J.R."/>
            <person name="Marage G."/>
            <person name="Marchand G."/>
            <person name="Marquand E."/>
            <person name="Bret-Mestries E."/>
            <person name="Morien E."/>
            <person name="Nambeesan S."/>
            <person name="Nguyen T."/>
            <person name="Pegot-Espagnet P."/>
            <person name="Pouilly N."/>
            <person name="Raftis F."/>
            <person name="Sallet E."/>
            <person name="Schiex T."/>
            <person name="Thomas J."/>
            <person name="Vandecasteele C."/>
            <person name="Vares D."/>
            <person name="Vear F."/>
            <person name="Vautrin S."/>
            <person name="Crespi M."/>
            <person name="Mangin B."/>
            <person name="Burke J.M."/>
            <person name="Salse J."/>
            <person name="Munos S."/>
            <person name="Vincourt P."/>
            <person name="Rieseberg L.H."/>
            <person name="Langlade N.B."/>
        </authorList>
    </citation>
    <scope>NUCLEOTIDE SEQUENCE [LARGE SCALE GENOMIC DNA]</scope>
    <source>
        <strain evidence="10">cv. SF193</strain>
        <tissue evidence="8">Leaves</tissue>
    </source>
</reference>
<dbReference type="CDD" id="cd00265">
    <property type="entry name" value="MADS_MEF2_like"/>
    <property type="match status" value="1"/>
</dbReference>
<evidence type="ECO:0000256" key="2">
    <source>
        <dbReference type="ARBA" id="ARBA00023015"/>
    </source>
</evidence>
<keyword evidence="4" id="KW-0804">Transcription</keyword>
<dbReference type="SMART" id="SM00432">
    <property type="entry name" value="MADS"/>
    <property type="match status" value="1"/>
</dbReference>
<keyword evidence="10" id="KW-1185">Reference proteome</keyword>
<dbReference type="PROSITE" id="PS50066">
    <property type="entry name" value="MADS_BOX_2"/>
    <property type="match status" value="1"/>
</dbReference>
<dbReference type="InterPro" id="IPR002100">
    <property type="entry name" value="TF_MADSbox"/>
</dbReference>
<keyword evidence="2" id="KW-0805">Transcription regulation</keyword>
<evidence type="ECO:0000256" key="5">
    <source>
        <dbReference type="ARBA" id="ARBA00023242"/>
    </source>
</evidence>
<evidence type="ECO:0000259" key="7">
    <source>
        <dbReference type="PROSITE" id="PS51297"/>
    </source>
</evidence>
<dbReference type="EMBL" id="MNCJ02000332">
    <property type="protein sequence ID" value="KAF5755391.1"/>
    <property type="molecule type" value="Genomic_DNA"/>
</dbReference>
<sequence>MGRGKVELKRIQDKVSRQVSFTKRRNGLMKKAHELSVLCDVDLAVFVFSGRNKLYEFSTGDSMPDILKRYEDHKHADEAVRRTVREELTLQYRNVRTADELTEMTQRHLNEHKVQQADVSELFQLEKQIEANLQQVRTIKTKLMLGVVKNLQEEQKQLRQDKRLMEGKVANELRIWERNN</sequence>
<evidence type="ECO:0000313" key="10">
    <source>
        <dbReference type="Proteomes" id="UP000215914"/>
    </source>
</evidence>
<dbReference type="Gramene" id="mRNA:HanXRQr2_Chr17g0802271">
    <property type="protein sequence ID" value="mRNA:HanXRQr2_Chr17g0802271"/>
    <property type="gene ID" value="HanXRQr2_Chr17g0802271"/>
</dbReference>
<dbReference type="GO" id="GO:0000978">
    <property type="term" value="F:RNA polymerase II cis-regulatory region sequence-specific DNA binding"/>
    <property type="evidence" value="ECO:0000318"/>
    <property type="project" value="GO_Central"/>
</dbReference>
<dbReference type="PANTHER" id="PTHR48019">
    <property type="entry name" value="SERUM RESPONSE FACTOR HOMOLOG"/>
    <property type="match status" value="1"/>
</dbReference>
<dbReference type="Pfam" id="PF00319">
    <property type="entry name" value="SRF-TF"/>
    <property type="match status" value="1"/>
</dbReference>
<dbReference type="PRINTS" id="PR00404">
    <property type="entry name" value="MADSDOMAIN"/>
</dbReference>
<keyword evidence="3" id="KW-0238">DNA-binding</keyword>
<proteinExistence type="predicted"/>
<evidence type="ECO:0000313" key="9">
    <source>
        <dbReference type="EMBL" id="OTF86416.1"/>
    </source>
</evidence>
<reference evidence="8" key="3">
    <citation type="submission" date="2020-06" db="EMBL/GenBank/DDBJ databases">
        <title>Helianthus annuus Genome sequencing and assembly Release 2.</title>
        <authorList>
            <person name="Gouzy J."/>
            <person name="Langlade N."/>
            <person name="Munos S."/>
        </authorList>
    </citation>
    <scope>NUCLEOTIDE SEQUENCE</scope>
    <source>
        <tissue evidence="8">Leaves</tissue>
    </source>
</reference>
<dbReference type="PROSITE" id="PS51297">
    <property type="entry name" value="K_BOX"/>
    <property type="match status" value="1"/>
</dbReference>
<keyword evidence="5" id="KW-0539">Nucleus</keyword>
<dbReference type="AlphaFoldDB" id="A0A251RPX1"/>
<evidence type="ECO:0000259" key="6">
    <source>
        <dbReference type="PROSITE" id="PS50066"/>
    </source>
</evidence>
<dbReference type="Proteomes" id="UP000215914">
    <property type="component" value="Chromosome 17"/>
</dbReference>
<comment type="subcellular location">
    <subcellularLocation>
        <location evidence="1">Nucleus</location>
    </subcellularLocation>
</comment>
<dbReference type="OMA" id="KEISGEH"/>
<dbReference type="GO" id="GO:0000981">
    <property type="term" value="F:DNA-binding transcription factor activity, RNA polymerase II-specific"/>
    <property type="evidence" value="ECO:0000318"/>
    <property type="project" value="GO_Central"/>
</dbReference>
<dbReference type="InParanoid" id="A0A251RPX1"/>
<feature type="domain" description="K-box" evidence="7">
    <location>
        <begin position="85"/>
        <end position="175"/>
    </location>
</feature>
<dbReference type="GO" id="GO:0005634">
    <property type="term" value="C:nucleus"/>
    <property type="evidence" value="ECO:0007669"/>
    <property type="project" value="UniProtKB-SubCell"/>
</dbReference>
<evidence type="ECO:0000313" key="8">
    <source>
        <dbReference type="EMBL" id="KAF5755391.1"/>
    </source>
</evidence>
<dbReference type="InterPro" id="IPR036879">
    <property type="entry name" value="TF_MADSbox_sf"/>
</dbReference>
<dbReference type="InterPro" id="IPR050142">
    <property type="entry name" value="MADS-box/MEF2_TF"/>
</dbReference>
<evidence type="ECO:0000256" key="4">
    <source>
        <dbReference type="ARBA" id="ARBA00023163"/>
    </source>
</evidence>
<dbReference type="SUPFAM" id="SSF55455">
    <property type="entry name" value="SRF-like"/>
    <property type="match status" value="1"/>
</dbReference>
<reference evidence="9" key="2">
    <citation type="submission" date="2017-02" db="EMBL/GenBank/DDBJ databases">
        <title>Sunflower complete genome.</title>
        <authorList>
            <person name="Langlade N."/>
            <person name="Munos S."/>
        </authorList>
    </citation>
    <scope>NUCLEOTIDE SEQUENCE [LARGE SCALE GENOMIC DNA]</scope>
    <source>
        <tissue evidence="9">Leaves</tissue>
    </source>
</reference>
<dbReference type="FunCoup" id="A0A251RPX1">
    <property type="interactions" value="265"/>
</dbReference>
<feature type="domain" description="MADS-box" evidence="6">
    <location>
        <begin position="1"/>
        <end position="61"/>
    </location>
</feature>
<dbReference type="Pfam" id="PF01486">
    <property type="entry name" value="K-box"/>
    <property type="match status" value="1"/>
</dbReference>
<dbReference type="InterPro" id="IPR033896">
    <property type="entry name" value="MEF2-like_N"/>
</dbReference>
<dbReference type="Gene3D" id="3.40.1810.10">
    <property type="entry name" value="Transcription factor, MADS-box"/>
    <property type="match status" value="1"/>
</dbReference>
<dbReference type="InterPro" id="IPR002487">
    <property type="entry name" value="TF_Kbox"/>
</dbReference>
<gene>
    <name evidence="9" type="primary">AGL31</name>
    <name evidence="9" type="ORF">HannXRQ_Chr17g0550551</name>
    <name evidence="8" type="ORF">HanXRQr2_Chr17g0802271</name>
</gene>
<dbReference type="GO" id="GO:0046983">
    <property type="term" value="F:protein dimerization activity"/>
    <property type="evidence" value="ECO:0007669"/>
    <property type="project" value="InterPro"/>
</dbReference>
<evidence type="ECO:0000256" key="3">
    <source>
        <dbReference type="ARBA" id="ARBA00023125"/>
    </source>
</evidence>
<evidence type="ECO:0000256" key="1">
    <source>
        <dbReference type="ARBA" id="ARBA00004123"/>
    </source>
</evidence>
<name>A0A251RPX1_HELAN</name>
<accession>A0A251RPX1</accession>
<dbReference type="GO" id="GO:0006357">
    <property type="term" value="P:regulation of transcription by RNA polymerase II"/>
    <property type="evidence" value="ECO:0000318"/>
    <property type="project" value="GO_Central"/>
</dbReference>
<dbReference type="EMBL" id="CM007906">
    <property type="protein sequence ID" value="OTF86416.1"/>
    <property type="molecule type" value="Genomic_DNA"/>
</dbReference>
<organism evidence="9 10">
    <name type="scientific">Helianthus annuus</name>
    <name type="common">Common sunflower</name>
    <dbReference type="NCBI Taxonomy" id="4232"/>
    <lineage>
        <taxon>Eukaryota</taxon>
        <taxon>Viridiplantae</taxon>
        <taxon>Streptophyta</taxon>
        <taxon>Embryophyta</taxon>
        <taxon>Tracheophyta</taxon>
        <taxon>Spermatophyta</taxon>
        <taxon>Magnoliopsida</taxon>
        <taxon>eudicotyledons</taxon>
        <taxon>Gunneridae</taxon>
        <taxon>Pentapetalae</taxon>
        <taxon>asterids</taxon>
        <taxon>campanulids</taxon>
        <taxon>Asterales</taxon>
        <taxon>Asteraceae</taxon>
        <taxon>Asteroideae</taxon>
        <taxon>Heliantheae alliance</taxon>
        <taxon>Heliantheae</taxon>
        <taxon>Helianthus</taxon>
    </lineage>
</organism>
<protein>
    <submittedName>
        <fullName evidence="9">Putative AGAMOUS-like 31</fullName>
    </submittedName>
    <submittedName>
        <fullName evidence="8">Transcription factor MADS-MIKC family</fullName>
    </submittedName>
</protein>
<dbReference type="GO" id="GO:0045944">
    <property type="term" value="P:positive regulation of transcription by RNA polymerase II"/>
    <property type="evidence" value="ECO:0007669"/>
    <property type="project" value="InterPro"/>
</dbReference>